<dbReference type="InterPro" id="IPR000713">
    <property type="entry name" value="Mur_ligase_N"/>
</dbReference>
<dbReference type="InterPro" id="IPR018109">
    <property type="entry name" value="Folylpolyglutamate_synth_CS"/>
</dbReference>
<evidence type="ECO:0000256" key="1">
    <source>
        <dbReference type="ARBA" id="ARBA00004752"/>
    </source>
</evidence>
<dbReference type="PANTHER" id="PTHR23135:SF4">
    <property type="entry name" value="UDP-N-ACETYLMURAMOYL-L-ALANYL-D-GLUTAMATE--2,6-DIAMINOPIMELATE LIGASE MURE HOMOLOG, CHLOROPLASTIC"/>
    <property type="match status" value="1"/>
</dbReference>
<dbReference type="HAMAP" id="MF_00208">
    <property type="entry name" value="MurE"/>
    <property type="match status" value="1"/>
</dbReference>
<dbReference type="Gene3D" id="3.90.190.20">
    <property type="entry name" value="Mur ligase, C-terminal domain"/>
    <property type="match status" value="1"/>
</dbReference>
<dbReference type="GO" id="GO:0004326">
    <property type="term" value="F:tetrahydrofolylpolyglutamate synthase activity"/>
    <property type="evidence" value="ECO:0007669"/>
    <property type="project" value="InterPro"/>
</dbReference>
<name>A0A385YRB9_9BACL</name>
<feature type="binding site" evidence="12">
    <location>
        <position position="387"/>
    </location>
    <ligand>
        <name>meso-2,6-diaminopimelate</name>
        <dbReference type="ChEBI" id="CHEBI:57791"/>
    </ligand>
</feature>
<evidence type="ECO:0000256" key="6">
    <source>
        <dbReference type="ARBA" id="ARBA00022741"/>
    </source>
</evidence>
<keyword evidence="4 12" id="KW-0436">Ligase</keyword>
<feature type="binding site" evidence="12">
    <location>
        <begin position="411"/>
        <end position="414"/>
    </location>
    <ligand>
        <name>meso-2,6-diaminopimelate</name>
        <dbReference type="ChEBI" id="CHEBI:57791"/>
    </ligand>
</feature>
<dbReference type="Pfam" id="PF08245">
    <property type="entry name" value="Mur_ligase_M"/>
    <property type="match status" value="1"/>
</dbReference>
<dbReference type="EMBL" id="CP032418">
    <property type="protein sequence ID" value="AYC29136.1"/>
    <property type="molecule type" value="Genomic_DNA"/>
</dbReference>
<evidence type="ECO:0000256" key="10">
    <source>
        <dbReference type="ARBA" id="ARBA00023306"/>
    </source>
</evidence>
<evidence type="ECO:0000256" key="12">
    <source>
        <dbReference type="HAMAP-Rule" id="MF_00208"/>
    </source>
</evidence>
<evidence type="ECO:0000256" key="2">
    <source>
        <dbReference type="ARBA" id="ARBA00005898"/>
    </source>
</evidence>
<keyword evidence="7 12" id="KW-0067">ATP-binding</keyword>
<dbReference type="NCBIfam" id="NF001126">
    <property type="entry name" value="PRK00139.1-4"/>
    <property type="match status" value="1"/>
</dbReference>
<feature type="domain" description="Mur ligase C-terminal" evidence="15">
    <location>
        <begin position="343"/>
        <end position="464"/>
    </location>
</feature>
<sequence>MQANFRRCGVEIVFISELLKNWPCDWKQGNYRQEVNRICSDSRDVQKGDMFVAIDGKKVDGHDFVHEAIVNGADCIVVEKELAVEFFQNEEVAVCIVPNTKKFYAYACAAVRNFPSQKVKVIAVTGTNGKTTTCAFISQLLTQLGVSNATIGTNGCYVNQQKLSDAPKHMTTWDANELQQMISVCVDRGIAVLIMEASSIGLENYRLDGCDIDIGVGLAINHDHIDEHGSIEKYIHAKLRLLELATTCVVDFNDNTWFQASQNKGKDVRFFRVEDYEMISEELTNMTFVHLDSKVKLNCRFSGEHLTYDVIAAISALKALGYSLEEIGCFTPTLALPEGRSTTQEVNGVYVVIDYAHTPKALQETLKWCAKNCQGKLITVFGCGGDRDRQKRAMMGEIGCYYSQYLIITSDNPRTEDPMVICQEIVGTLPSTNRIEIIVDRKTAIERALKLANENDVVVVAGKGHEMYQQIGVEKIPFSDFQVVEDFKKNHFLL</sequence>
<feature type="short sequence motif" description="Meso-diaminopimelate recognition motif" evidence="12">
    <location>
        <begin position="411"/>
        <end position="414"/>
    </location>
</feature>
<comment type="pathway">
    <text evidence="1 12 13">Cell wall biogenesis; peptidoglycan biosynthesis.</text>
</comment>
<evidence type="ECO:0000256" key="4">
    <source>
        <dbReference type="ARBA" id="ARBA00022598"/>
    </source>
</evidence>
<dbReference type="Gene3D" id="3.40.1390.10">
    <property type="entry name" value="MurE/MurF, N-terminal domain"/>
    <property type="match status" value="1"/>
</dbReference>
<keyword evidence="10 12" id="KW-0131">Cell cycle</keyword>
<dbReference type="SUPFAM" id="SSF63418">
    <property type="entry name" value="MurE/MurF N-terminal domain"/>
    <property type="match status" value="1"/>
</dbReference>
<evidence type="ECO:0000256" key="7">
    <source>
        <dbReference type="ARBA" id="ARBA00022840"/>
    </source>
</evidence>
<dbReference type="InterPro" id="IPR036565">
    <property type="entry name" value="Mur-like_cat_sf"/>
</dbReference>
<reference evidence="18" key="1">
    <citation type="submission" date="2018-09" db="EMBL/GenBank/DDBJ databases">
        <authorList>
            <person name="Zhu H."/>
        </authorList>
    </citation>
    <scope>NUCLEOTIDE SEQUENCE [LARGE SCALE GENOMIC DNA]</scope>
    <source>
        <strain evidence="18">K2R23-3</strain>
    </source>
</reference>
<keyword evidence="9 12" id="KW-0573">Peptidoglycan synthesis</keyword>
<dbReference type="InterPro" id="IPR035911">
    <property type="entry name" value="MurE/MurF_N"/>
</dbReference>
<feature type="binding site" evidence="12">
    <location>
        <begin position="171"/>
        <end position="172"/>
    </location>
    <ligand>
        <name>UDP-N-acetyl-alpha-D-muramoyl-L-alanyl-D-glutamate</name>
        <dbReference type="ChEBI" id="CHEBI:83900"/>
    </ligand>
</feature>
<evidence type="ECO:0000259" key="14">
    <source>
        <dbReference type="Pfam" id="PF01225"/>
    </source>
</evidence>
<evidence type="ECO:0000256" key="11">
    <source>
        <dbReference type="ARBA" id="ARBA00023316"/>
    </source>
</evidence>
<feature type="domain" description="Mur ligase N-terminal catalytic" evidence="14">
    <location>
        <begin position="35"/>
        <end position="96"/>
    </location>
</feature>
<feature type="binding site" evidence="12">
    <location>
        <begin position="126"/>
        <end position="132"/>
    </location>
    <ligand>
        <name>ATP</name>
        <dbReference type="ChEBI" id="CHEBI:30616"/>
    </ligand>
</feature>
<feature type="binding site" evidence="12">
    <location>
        <position position="462"/>
    </location>
    <ligand>
        <name>meso-2,6-diaminopimelate</name>
        <dbReference type="ChEBI" id="CHEBI:57791"/>
    </ligand>
</feature>
<evidence type="ECO:0000256" key="8">
    <source>
        <dbReference type="ARBA" id="ARBA00022960"/>
    </source>
</evidence>
<evidence type="ECO:0000256" key="9">
    <source>
        <dbReference type="ARBA" id="ARBA00022984"/>
    </source>
</evidence>
<keyword evidence="5 12" id="KW-0132">Cell division</keyword>
<dbReference type="Gene3D" id="3.40.1190.10">
    <property type="entry name" value="Mur-like, catalytic domain"/>
    <property type="match status" value="1"/>
</dbReference>
<comment type="function">
    <text evidence="12">Catalyzes the addition of meso-diaminopimelic acid to the nucleotide precursor UDP-N-acetylmuramoyl-L-alanyl-D-glutamate (UMAG) in the biosynthesis of bacterial cell-wall peptidoglycan.</text>
</comment>
<dbReference type="Pfam" id="PF01225">
    <property type="entry name" value="Mur_ligase"/>
    <property type="match status" value="1"/>
</dbReference>
<feature type="domain" description="Mur ligase central" evidence="16">
    <location>
        <begin position="124"/>
        <end position="316"/>
    </location>
</feature>
<dbReference type="GO" id="GO:0000287">
    <property type="term" value="F:magnesium ion binding"/>
    <property type="evidence" value="ECO:0007669"/>
    <property type="project" value="UniProtKB-UniRule"/>
</dbReference>
<evidence type="ECO:0000256" key="5">
    <source>
        <dbReference type="ARBA" id="ARBA00022618"/>
    </source>
</evidence>
<dbReference type="GO" id="GO:0008360">
    <property type="term" value="P:regulation of cell shape"/>
    <property type="evidence" value="ECO:0007669"/>
    <property type="project" value="UniProtKB-KW"/>
</dbReference>
<evidence type="ECO:0000256" key="13">
    <source>
        <dbReference type="RuleBase" id="RU004135"/>
    </source>
</evidence>
<comment type="caution">
    <text evidence="12">Lacks conserved residue(s) required for the propagation of feature annotation.</text>
</comment>
<dbReference type="GO" id="GO:0008765">
    <property type="term" value="F:UDP-N-acetylmuramoylalanyl-D-glutamate-2,6-diaminopimelate ligase activity"/>
    <property type="evidence" value="ECO:0007669"/>
    <property type="project" value="UniProtKB-UniRule"/>
</dbReference>
<dbReference type="UniPathway" id="UPA00219"/>
<protein>
    <recommendedName>
        <fullName evidence="12">UDP-N-acetylmuramoyl-L-alanyl-D-glutamate--2,6-diaminopimelate ligase</fullName>
        <ecNumber evidence="12">6.3.2.13</ecNumber>
    </recommendedName>
    <alternativeName>
        <fullName evidence="12">Meso-A2pm-adding enzyme</fullName>
    </alternativeName>
    <alternativeName>
        <fullName evidence="12">Meso-diaminopimelate-adding enzyme</fullName>
    </alternativeName>
    <alternativeName>
        <fullName evidence="12">UDP-MurNAc-L-Ala-D-Glu:meso-diaminopimelate ligase</fullName>
    </alternativeName>
    <alternativeName>
        <fullName evidence="12">UDP-MurNAc-tripeptide synthetase</fullName>
    </alternativeName>
    <alternativeName>
        <fullName evidence="12">UDP-N-acetylmuramyl-tripeptide synthetase</fullName>
    </alternativeName>
</protein>
<organism evidence="17 18">
    <name type="scientific">Paenisporosarcina cavernae</name>
    <dbReference type="NCBI Taxonomy" id="2320858"/>
    <lineage>
        <taxon>Bacteria</taxon>
        <taxon>Bacillati</taxon>
        <taxon>Bacillota</taxon>
        <taxon>Bacilli</taxon>
        <taxon>Bacillales</taxon>
        <taxon>Caryophanaceae</taxon>
        <taxon>Paenisporosarcina</taxon>
    </lineage>
</organism>
<comment type="PTM">
    <text evidence="12">Carboxylation is probably crucial for Mg(2+) binding and, consequently, for the gamma-phosphate positioning of ATP.</text>
</comment>
<dbReference type="GO" id="GO:0051301">
    <property type="term" value="P:cell division"/>
    <property type="evidence" value="ECO:0007669"/>
    <property type="project" value="UniProtKB-KW"/>
</dbReference>
<evidence type="ECO:0000256" key="3">
    <source>
        <dbReference type="ARBA" id="ARBA00022490"/>
    </source>
</evidence>
<keyword evidence="6 12" id="KW-0547">Nucleotide-binding</keyword>
<keyword evidence="8 12" id="KW-0133">Cell shape</keyword>
<dbReference type="InterPro" id="IPR036615">
    <property type="entry name" value="Mur_ligase_C_dom_sf"/>
</dbReference>
<dbReference type="GO" id="GO:0005524">
    <property type="term" value="F:ATP binding"/>
    <property type="evidence" value="ECO:0007669"/>
    <property type="project" value="UniProtKB-UniRule"/>
</dbReference>
<dbReference type="InterPro" id="IPR013221">
    <property type="entry name" value="Mur_ligase_cen"/>
</dbReference>
<dbReference type="SUPFAM" id="SSF53244">
    <property type="entry name" value="MurD-like peptide ligases, peptide-binding domain"/>
    <property type="match status" value="1"/>
</dbReference>
<feature type="binding site" evidence="12">
    <location>
        <position position="206"/>
    </location>
    <ligand>
        <name>UDP-N-acetyl-alpha-D-muramoyl-L-alanyl-D-glutamate</name>
        <dbReference type="ChEBI" id="CHEBI:83900"/>
    </ligand>
</feature>
<dbReference type="GO" id="GO:0071555">
    <property type="term" value="P:cell wall organization"/>
    <property type="evidence" value="ECO:0007669"/>
    <property type="project" value="UniProtKB-KW"/>
</dbReference>
<accession>A0A385YRB9</accession>
<feature type="modified residue" description="N6-carboxylysine" evidence="12">
    <location>
        <position position="238"/>
    </location>
</feature>
<evidence type="ECO:0000313" key="18">
    <source>
        <dbReference type="Proteomes" id="UP000265725"/>
    </source>
</evidence>
<dbReference type="Pfam" id="PF02875">
    <property type="entry name" value="Mur_ligase_C"/>
    <property type="match status" value="1"/>
</dbReference>
<keyword evidence="11 12" id="KW-0961">Cell wall biogenesis/degradation</keyword>
<dbReference type="AlphaFoldDB" id="A0A385YRB9"/>
<dbReference type="InterPro" id="IPR004101">
    <property type="entry name" value="Mur_ligase_C"/>
</dbReference>
<feature type="binding site" evidence="12">
    <location>
        <position position="198"/>
    </location>
    <ligand>
        <name>UDP-N-acetyl-alpha-D-muramoyl-L-alanyl-D-glutamate</name>
        <dbReference type="ChEBI" id="CHEBI:83900"/>
    </ligand>
</feature>
<dbReference type="GO" id="GO:0009252">
    <property type="term" value="P:peptidoglycan biosynthetic process"/>
    <property type="evidence" value="ECO:0007669"/>
    <property type="project" value="UniProtKB-UniRule"/>
</dbReference>
<comment type="cofactor">
    <cofactor evidence="12">
        <name>Mg(2+)</name>
        <dbReference type="ChEBI" id="CHEBI:18420"/>
    </cofactor>
</comment>
<feature type="binding site" evidence="12">
    <location>
        <position position="42"/>
    </location>
    <ligand>
        <name>UDP-N-acetyl-alpha-D-muramoyl-L-alanyl-D-glutamate</name>
        <dbReference type="ChEBI" id="CHEBI:83900"/>
    </ligand>
</feature>
<dbReference type="EC" id="6.3.2.13" evidence="12"/>
<evidence type="ECO:0000313" key="17">
    <source>
        <dbReference type="EMBL" id="AYC29136.1"/>
    </source>
</evidence>
<dbReference type="SUPFAM" id="SSF53623">
    <property type="entry name" value="MurD-like peptide ligases, catalytic domain"/>
    <property type="match status" value="1"/>
</dbReference>
<dbReference type="PROSITE" id="PS01011">
    <property type="entry name" value="FOLYLPOLYGLU_SYNT_1"/>
    <property type="match status" value="1"/>
</dbReference>
<feature type="binding site" evidence="12">
    <location>
        <position position="466"/>
    </location>
    <ligand>
        <name>meso-2,6-diaminopimelate</name>
        <dbReference type="ChEBI" id="CHEBI:57791"/>
    </ligand>
</feature>
<dbReference type="InterPro" id="IPR005761">
    <property type="entry name" value="UDP-N-AcMur-Glu-dNH2Pim_ligase"/>
</dbReference>
<proteinExistence type="inferred from homology"/>
<comment type="catalytic activity">
    <reaction evidence="12">
        <text>UDP-N-acetyl-alpha-D-muramoyl-L-alanyl-D-glutamate + meso-2,6-diaminopimelate + ATP = UDP-N-acetyl-alpha-D-muramoyl-L-alanyl-gamma-D-glutamyl-meso-2,6-diaminopimelate + ADP + phosphate + H(+)</text>
        <dbReference type="Rhea" id="RHEA:23676"/>
        <dbReference type="ChEBI" id="CHEBI:15378"/>
        <dbReference type="ChEBI" id="CHEBI:30616"/>
        <dbReference type="ChEBI" id="CHEBI:43474"/>
        <dbReference type="ChEBI" id="CHEBI:57791"/>
        <dbReference type="ChEBI" id="CHEBI:83900"/>
        <dbReference type="ChEBI" id="CHEBI:83905"/>
        <dbReference type="ChEBI" id="CHEBI:456216"/>
        <dbReference type="EC" id="6.3.2.13"/>
    </reaction>
</comment>
<evidence type="ECO:0000259" key="16">
    <source>
        <dbReference type="Pfam" id="PF08245"/>
    </source>
</evidence>
<comment type="subcellular location">
    <subcellularLocation>
        <location evidence="12 13">Cytoplasm</location>
    </subcellularLocation>
</comment>
<dbReference type="OrthoDB" id="9800958at2"/>
<dbReference type="PANTHER" id="PTHR23135">
    <property type="entry name" value="MUR LIGASE FAMILY MEMBER"/>
    <property type="match status" value="1"/>
</dbReference>
<keyword evidence="18" id="KW-1185">Reference proteome</keyword>
<dbReference type="KEGG" id="paek:D3873_04295"/>
<keyword evidence="12" id="KW-0460">Magnesium</keyword>
<evidence type="ECO:0000259" key="15">
    <source>
        <dbReference type="Pfam" id="PF02875"/>
    </source>
</evidence>
<dbReference type="Proteomes" id="UP000265725">
    <property type="component" value="Chromosome"/>
</dbReference>
<dbReference type="NCBIfam" id="TIGR01085">
    <property type="entry name" value="murE"/>
    <property type="match status" value="1"/>
</dbReference>
<keyword evidence="3 12" id="KW-0963">Cytoplasm</keyword>
<gene>
    <name evidence="12" type="primary">murE</name>
    <name evidence="17" type="ORF">D3873_04295</name>
</gene>
<dbReference type="GO" id="GO:0005737">
    <property type="term" value="C:cytoplasm"/>
    <property type="evidence" value="ECO:0007669"/>
    <property type="project" value="UniProtKB-SubCell"/>
</dbReference>
<comment type="similarity">
    <text evidence="2 12">Belongs to the MurCDEF family. MurE subfamily.</text>
</comment>